<reference evidence="3 4" key="1">
    <citation type="submission" date="2013-11" db="EMBL/GenBank/DDBJ databases">
        <title>Metagenomic analysis of a methanogenic consortium involved in long chain n-alkane degradation.</title>
        <authorList>
            <person name="Davidova I.A."/>
            <person name="Callaghan A.V."/>
            <person name="Wawrik B."/>
            <person name="Pruitt S."/>
            <person name="Marks C."/>
            <person name="Duncan K.E."/>
            <person name="Suflita J.M."/>
        </authorList>
    </citation>
    <scope>NUCLEOTIDE SEQUENCE [LARGE SCALE GENOMIC DNA]</scope>
    <source>
        <strain evidence="3 4">SPR</strain>
    </source>
</reference>
<dbReference type="Gene3D" id="1.20.141.10">
    <property type="entry name" value="Chitosanase, subunit A, domain 1"/>
    <property type="match status" value="1"/>
</dbReference>
<dbReference type="InterPro" id="IPR008565">
    <property type="entry name" value="TtsA-like_GH18_dom"/>
</dbReference>
<dbReference type="RefSeq" id="WP_052514886.1">
    <property type="nucleotide sequence ID" value="NZ_AZAC01000005.1"/>
</dbReference>
<evidence type="ECO:0000313" key="3">
    <source>
        <dbReference type="EMBL" id="KIX14988.1"/>
    </source>
</evidence>
<dbReference type="Pfam" id="PF05838">
    <property type="entry name" value="Glyco_hydro_108"/>
    <property type="match status" value="1"/>
</dbReference>
<keyword evidence="4" id="KW-1185">Reference proteome</keyword>
<dbReference type="Proteomes" id="UP000032233">
    <property type="component" value="Unassembled WGS sequence"/>
</dbReference>
<name>A0A0D2HXC8_9BACT</name>
<evidence type="ECO:0000259" key="1">
    <source>
        <dbReference type="Pfam" id="PF05838"/>
    </source>
</evidence>
<dbReference type="InterPro" id="IPR018537">
    <property type="entry name" value="Peptidoglycan-bd_3"/>
</dbReference>
<dbReference type="STRING" id="1429043.X474_05790"/>
<comment type="caution">
    <text evidence="3">The sequence shown here is derived from an EMBL/GenBank/DDBJ whole genome shotgun (WGS) entry which is preliminary data.</text>
</comment>
<dbReference type="InParanoid" id="A0A0D2HXC8"/>
<accession>A0A0D2HXC8</accession>
<evidence type="ECO:0000313" key="4">
    <source>
        <dbReference type="Proteomes" id="UP000032233"/>
    </source>
</evidence>
<evidence type="ECO:0000259" key="2">
    <source>
        <dbReference type="Pfam" id="PF09374"/>
    </source>
</evidence>
<dbReference type="SUPFAM" id="SSF53955">
    <property type="entry name" value="Lysozyme-like"/>
    <property type="match status" value="1"/>
</dbReference>
<sequence length="198" mass="22404">MDKRLLPFRQQYYGAFLPAVNFVLDHEGWGKESDHPADPGGRTRFGISARHHGRVPLTLPRALEIYFQDYWLPIKGESLPPLLDLALFDSAVLCGVRKSVQWLQLELNDLLSPDQKLEADGIIGPKTMQGIDAVTGILGSEKLLCMSCRFRYLVSGLIWRRQAYHAKRVALRPDQAKWGHGWSRRCAALVKKVWNGIG</sequence>
<dbReference type="AlphaFoldDB" id="A0A0D2HXC8"/>
<dbReference type="EMBL" id="AZAC01000005">
    <property type="protein sequence ID" value="KIX14988.1"/>
    <property type="molecule type" value="Genomic_DNA"/>
</dbReference>
<gene>
    <name evidence="3" type="ORF">X474_05790</name>
</gene>
<feature type="domain" description="Peptidoglycan binding" evidence="2">
    <location>
        <begin position="99"/>
        <end position="185"/>
    </location>
</feature>
<protein>
    <submittedName>
        <fullName evidence="3">Secretion activator protein</fullName>
    </submittedName>
</protein>
<organism evidence="3 4">
    <name type="scientific">Dethiosulfatarculus sandiegensis</name>
    <dbReference type="NCBI Taxonomy" id="1429043"/>
    <lineage>
        <taxon>Bacteria</taxon>
        <taxon>Pseudomonadati</taxon>
        <taxon>Thermodesulfobacteriota</taxon>
        <taxon>Desulfarculia</taxon>
        <taxon>Desulfarculales</taxon>
        <taxon>Desulfarculaceae</taxon>
        <taxon>Dethiosulfatarculus</taxon>
    </lineage>
</organism>
<proteinExistence type="predicted"/>
<feature type="domain" description="TtsA-like Glycoside hydrolase family 108" evidence="1">
    <location>
        <begin position="21"/>
        <end position="95"/>
    </location>
</feature>
<dbReference type="Pfam" id="PF09374">
    <property type="entry name" value="PG_binding_3"/>
    <property type="match status" value="1"/>
</dbReference>
<dbReference type="InterPro" id="IPR023346">
    <property type="entry name" value="Lysozyme-like_dom_sf"/>
</dbReference>